<feature type="region of interest" description="Disordered" evidence="5">
    <location>
        <begin position="39"/>
        <end position="61"/>
    </location>
</feature>
<dbReference type="GO" id="GO:0006310">
    <property type="term" value="P:DNA recombination"/>
    <property type="evidence" value="ECO:0007669"/>
    <property type="project" value="UniProtKB-KW"/>
</dbReference>
<name>A0A0D8HED9_9ACTN</name>
<dbReference type="OrthoDB" id="3238779at2"/>
<evidence type="ECO:0000256" key="4">
    <source>
        <dbReference type="ARBA" id="ARBA00023172"/>
    </source>
</evidence>
<evidence type="ECO:0000256" key="5">
    <source>
        <dbReference type="SAM" id="MobiDB-lite"/>
    </source>
</evidence>
<feature type="domain" description="HTH IS21-type" evidence="6">
    <location>
        <begin position="5"/>
        <end position="68"/>
    </location>
</feature>
<comment type="caution">
    <text evidence="7">The sequence shown here is derived from an EMBL/GenBank/DDBJ whole genome shotgun (WGS) entry which is preliminary data.</text>
</comment>
<accession>A0A0D8HED9</accession>
<dbReference type="Proteomes" id="UP000032360">
    <property type="component" value="Unassembled WGS sequence"/>
</dbReference>
<evidence type="ECO:0000256" key="2">
    <source>
        <dbReference type="ARBA" id="ARBA00022578"/>
    </source>
</evidence>
<keyword evidence="4" id="KW-0233">DNA recombination</keyword>
<dbReference type="STRING" id="1280514.AXFE_29680"/>
<reference evidence="7 8" key="1">
    <citation type="submission" date="2015-01" db="EMBL/GenBank/DDBJ databases">
        <title>Draft genome of the acidophilic iron oxidizer Acidithrix ferrooxidans strain Py-F3.</title>
        <authorList>
            <person name="Poehlein A."/>
            <person name="Eisen S."/>
            <person name="Schloemann M."/>
            <person name="Johnson B.D."/>
            <person name="Daniel R."/>
            <person name="Muehling M."/>
        </authorList>
    </citation>
    <scope>NUCLEOTIDE SEQUENCE [LARGE SCALE GENOMIC DNA]</scope>
    <source>
        <strain evidence="7 8">Py-F3</strain>
    </source>
</reference>
<dbReference type="RefSeq" id="WP_052606642.1">
    <property type="nucleotide sequence ID" value="NZ_JXYS01000095.1"/>
</dbReference>
<dbReference type="Pfam" id="PF13412">
    <property type="entry name" value="HTH_24"/>
    <property type="match status" value="1"/>
</dbReference>
<evidence type="ECO:0000313" key="7">
    <source>
        <dbReference type="EMBL" id="KJF16167.1"/>
    </source>
</evidence>
<evidence type="ECO:0000259" key="6">
    <source>
        <dbReference type="PROSITE" id="PS50531"/>
    </source>
</evidence>
<proteinExistence type="inferred from homology"/>
<keyword evidence="8" id="KW-1185">Reference proteome</keyword>
<dbReference type="PROSITE" id="PS50531">
    <property type="entry name" value="HTH_IS21"/>
    <property type="match status" value="1"/>
</dbReference>
<organism evidence="7 8">
    <name type="scientific">Acidithrix ferrooxidans</name>
    <dbReference type="NCBI Taxonomy" id="1280514"/>
    <lineage>
        <taxon>Bacteria</taxon>
        <taxon>Bacillati</taxon>
        <taxon>Actinomycetota</taxon>
        <taxon>Acidimicrobiia</taxon>
        <taxon>Acidimicrobiales</taxon>
        <taxon>Acidimicrobiaceae</taxon>
        <taxon>Acidithrix</taxon>
    </lineage>
</organism>
<sequence>MLEGRPLMNIFDLKQQGLSYREIARETGHSRNTVHKYLRDGASSKPIETKPQRNSKLDPYKSEVDRLVSEGLLSVPAIMSRIVPLGYTGKESILRTHCVTLQNYLS</sequence>
<dbReference type="PANTHER" id="PTHR35004">
    <property type="entry name" value="TRANSPOSASE RV3428C-RELATED"/>
    <property type="match status" value="1"/>
</dbReference>
<evidence type="ECO:0000313" key="8">
    <source>
        <dbReference type="Proteomes" id="UP000032360"/>
    </source>
</evidence>
<dbReference type="AlphaFoldDB" id="A0A0D8HED9"/>
<dbReference type="Gene3D" id="1.10.10.60">
    <property type="entry name" value="Homeodomain-like"/>
    <property type="match status" value="1"/>
</dbReference>
<evidence type="ECO:0000256" key="3">
    <source>
        <dbReference type="ARBA" id="ARBA00023125"/>
    </source>
</evidence>
<dbReference type="InterPro" id="IPR017894">
    <property type="entry name" value="HTH_IS21_transposase_type"/>
</dbReference>
<gene>
    <name evidence="7" type="ORF">AXFE_29680</name>
</gene>
<protein>
    <recommendedName>
        <fullName evidence="6">HTH IS21-type domain-containing protein</fullName>
    </recommendedName>
</protein>
<comment type="similarity">
    <text evidence="1">Belongs to the transposase IS21/IS408/IS1162 family.</text>
</comment>
<dbReference type="EMBL" id="JXYS01000095">
    <property type="protein sequence ID" value="KJF16167.1"/>
    <property type="molecule type" value="Genomic_DNA"/>
</dbReference>
<evidence type="ECO:0000256" key="1">
    <source>
        <dbReference type="ARBA" id="ARBA00009277"/>
    </source>
</evidence>
<keyword evidence="2" id="KW-0815">Transposition</keyword>
<dbReference type="PANTHER" id="PTHR35004:SF6">
    <property type="entry name" value="TRANSPOSASE"/>
    <property type="match status" value="1"/>
</dbReference>
<dbReference type="GO" id="GO:0032196">
    <property type="term" value="P:transposition"/>
    <property type="evidence" value="ECO:0007669"/>
    <property type="project" value="UniProtKB-KW"/>
</dbReference>
<dbReference type="GO" id="GO:0003677">
    <property type="term" value="F:DNA binding"/>
    <property type="evidence" value="ECO:0007669"/>
    <property type="project" value="UniProtKB-KW"/>
</dbReference>
<keyword evidence="3" id="KW-0238">DNA-binding</keyword>
<feature type="compositionally biased region" description="Basic and acidic residues" evidence="5">
    <location>
        <begin position="47"/>
        <end position="61"/>
    </location>
</feature>